<comment type="caution">
    <text evidence="1">The sequence shown here is derived from an EMBL/GenBank/DDBJ whole genome shotgun (WGS) entry which is preliminary data.</text>
</comment>
<dbReference type="OrthoDB" id="9871713at2"/>
<accession>A0A6H9YUK8</accession>
<dbReference type="Proteomes" id="UP000468735">
    <property type="component" value="Unassembled WGS sequence"/>
</dbReference>
<dbReference type="AlphaFoldDB" id="A0A6H9YUK8"/>
<protein>
    <submittedName>
        <fullName evidence="1">Uncharacterized protein</fullName>
    </submittedName>
</protein>
<gene>
    <name evidence="1" type="ORF">F8566_20250</name>
</gene>
<proteinExistence type="predicted"/>
<evidence type="ECO:0000313" key="1">
    <source>
        <dbReference type="EMBL" id="KAB2347346.1"/>
    </source>
</evidence>
<dbReference type="EMBL" id="WBMT01000009">
    <property type="protein sequence ID" value="KAB2347346.1"/>
    <property type="molecule type" value="Genomic_DNA"/>
</dbReference>
<keyword evidence="2" id="KW-1185">Reference proteome</keyword>
<name>A0A6H9YUK8_9ACTN</name>
<evidence type="ECO:0000313" key="2">
    <source>
        <dbReference type="Proteomes" id="UP000468735"/>
    </source>
</evidence>
<sequence length="81" mass="8061">MGSTAKGQPSGLATLNSSGKIPASQLSGELGNFAQGAAVADVATANADATYGQPEADLINELKTKMNALLASLRAGNIIDT</sequence>
<dbReference type="RefSeq" id="WP_151562094.1">
    <property type="nucleotide sequence ID" value="NZ_WBMT01000009.1"/>
</dbReference>
<reference evidence="1 2" key="1">
    <citation type="submission" date="2019-09" db="EMBL/GenBank/DDBJ databases">
        <title>Actinomadura physcomitrii sp. nov., a novel actinomycete isolated from moss [Physcomitrium sphaericum (Ludw) Fuernr].</title>
        <authorList>
            <person name="Zhuang X."/>
            <person name="Liu C."/>
        </authorList>
    </citation>
    <scope>NUCLEOTIDE SEQUENCE [LARGE SCALE GENOMIC DNA]</scope>
    <source>
        <strain evidence="1 2">HMC1</strain>
    </source>
</reference>
<organism evidence="1 2">
    <name type="scientific">Actinomadura rudentiformis</name>
    <dbReference type="NCBI Taxonomy" id="359158"/>
    <lineage>
        <taxon>Bacteria</taxon>
        <taxon>Bacillati</taxon>
        <taxon>Actinomycetota</taxon>
        <taxon>Actinomycetes</taxon>
        <taxon>Streptosporangiales</taxon>
        <taxon>Thermomonosporaceae</taxon>
        <taxon>Actinomadura</taxon>
    </lineage>
</organism>